<keyword evidence="4 7" id="KW-0863">Zinc-finger</keyword>
<dbReference type="PROSITE" id="PS50157">
    <property type="entry name" value="ZINC_FINGER_C2H2_2"/>
    <property type="match status" value="4"/>
</dbReference>
<name>A0A653DJX1_CALMS</name>
<keyword evidence="11" id="KW-1185">Reference proteome</keyword>
<comment type="subcellular location">
    <subcellularLocation>
        <location evidence="1">Nucleus</location>
    </subcellularLocation>
</comment>
<evidence type="ECO:0000256" key="3">
    <source>
        <dbReference type="ARBA" id="ARBA00022737"/>
    </source>
</evidence>
<dbReference type="GO" id="GO:0000785">
    <property type="term" value="C:chromatin"/>
    <property type="evidence" value="ECO:0007669"/>
    <property type="project" value="UniProtKB-ARBA"/>
</dbReference>
<dbReference type="GO" id="GO:0005634">
    <property type="term" value="C:nucleus"/>
    <property type="evidence" value="ECO:0007669"/>
    <property type="project" value="UniProtKB-SubCell"/>
</dbReference>
<evidence type="ECO:0000313" key="10">
    <source>
        <dbReference type="EMBL" id="VEN59812.1"/>
    </source>
</evidence>
<evidence type="ECO:0000313" key="11">
    <source>
        <dbReference type="Proteomes" id="UP000410492"/>
    </source>
</evidence>
<dbReference type="InterPro" id="IPR013087">
    <property type="entry name" value="Znf_C2H2_type"/>
</dbReference>
<feature type="region of interest" description="Disordered" evidence="8">
    <location>
        <begin position="428"/>
        <end position="452"/>
    </location>
</feature>
<evidence type="ECO:0000256" key="8">
    <source>
        <dbReference type="SAM" id="MobiDB-lite"/>
    </source>
</evidence>
<dbReference type="GO" id="GO:0043565">
    <property type="term" value="F:sequence-specific DNA binding"/>
    <property type="evidence" value="ECO:0007669"/>
    <property type="project" value="UniProtKB-ARBA"/>
</dbReference>
<keyword evidence="6" id="KW-0539">Nucleus</keyword>
<feature type="region of interest" description="Disordered" evidence="8">
    <location>
        <begin position="304"/>
        <end position="327"/>
    </location>
</feature>
<dbReference type="GO" id="GO:0008270">
    <property type="term" value="F:zinc ion binding"/>
    <property type="evidence" value="ECO:0007669"/>
    <property type="project" value="UniProtKB-KW"/>
</dbReference>
<dbReference type="SUPFAM" id="SSF57667">
    <property type="entry name" value="beta-beta-alpha zinc fingers"/>
    <property type="match status" value="2"/>
</dbReference>
<dbReference type="PROSITE" id="PS00028">
    <property type="entry name" value="ZINC_FINGER_C2H2_1"/>
    <property type="match status" value="3"/>
</dbReference>
<feature type="region of interest" description="Disordered" evidence="8">
    <location>
        <begin position="1"/>
        <end position="20"/>
    </location>
</feature>
<dbReference type="InterPro" id="IPR050888">
    <property type="entry name" value="ZnF_C2H2-type_TF"/>
</dbReference>
<evidence type="ECO:0000256" key="5">
    <source>
        <dbReference type="ARBA" id="ARBA00022833"/>
    </source>
</evidence>
<dbReference type="OrthoDB" id="6077919at2759"/>
<dbReference type="AlphaFoldDB" id="A0A653DJX1"/>
<evidence type="ECO:0000259" key="9">
    <source>
        <dbReference type="PROSITE" id="PS50157"/>
    </source>
</evidence>
<dbReference type="SMART" id="SM00355">
    <property type="entry name" value="ZnF_C2H2"/>
    <property type="match status" value="7"/>
</dbReference>
<keyword evidence="2" id="KW-0479">Metal-binding</keyword>
<sequence length="730" mass="80322">MDQLDTRTATKQSVLQNDRMNDLQRTNIPTIGTNKFITSSNINSNNIQQVPGGGAHPFGTLLLQDATATPNYTFKNIPIEGSSCQKYFLLPRKNPNHQKVPETSPSKPSDEVLQRSSTPHTIVIQKDPLAASSSSPGTIVLQKGTSLGAQKTSLPGTTLNNVSSKPHVIIQQKDPLSPTPAVPGTLMFQNGTVLSTTYFPQQTVLPSTAPSSRPYAMVQQKNPSPSVPSTIVIQSGTTLGAASFPQQNLLSGTTLKTASSTRHAIVQQKDLLSTTPAVPGTIVLQNGTVLGTVPYSQPTFLPGTNVNTPSSRPLAQQKDPLSTSSLTPGTIVMQKGTASFPQPILVSGTTLNTASSRSHVTAQQKRSLSASSLAPGTTVLQKSKALNTVSFPQQALVPGATSFDLRTSFLNNGGRLSTPTYPQQGTTLNVSSSKSHTLPQKDPLYPSSSRLMQKGTTGTNVLPSSGLGAIPSASNQESNIPRYGKELMLFREKDALQPPNSLPVDDDYVKCPRCEKKYYTMEEYEKHVSQEHLNSNGPFCEACSLGFESFYELSVHSKSAHSAGSDFFKCCLCEHFDDRSQQRLAQHMSRTHEKTVYNCSTCKKRFTTIQWFNAHWIFHVDKKFNMCRQCNRQFMSKETLEAHKRTQHHITPAEFRTRIECEKCHVTFATKNCKDRHTHDEKVPCEVCGKRLVAKYMRVHLRVHTGKKPYKCPHCDKRFSQRSPVIMHIR</sequence>
<evidence type="ECO:0000256" key="1">
    <source>
        <dbReference type="ARBA" id="ARBA00004123"/>
    </source>
</evidence>
<feature type="domain" description="C2H2-type" evidence="9">
    <location>
        <begin position="625"/>
        <end position="648"/>
    </location>
</feature>
<dbReference type="Gene3D" id="3.30.160.60">
    <property type="entry name" value="Classic Zinc Finger"/>
    <property type="match status" value="3"/>
</dbReference>
<accession>A0A653DJX1</accession>
<dbReference type="Pfam" id="PF00096">
    <property type="entry name" value="zf-C2H2"/>
    <property type="match status" value="1"/>
</dbReference>
<feature type="region of interest" description="Disordered" evidence="8">
    <location>
        <begin position="94"/>
        <end position="117"/>
    </location>
</feature>
<evidence type="ECO:0000256" key="6">
    <source>
        <dbReference type="ARBA" id="ARBA00023242"/>
    </source>
</evidence>
<feature type="compositionally biased region" description="Polar residues" evidence="8">
    <location>
        <begin position="428"/>
        <end position="438"/>
    </location>
</feature>
<gene>
    <name evidence="10" type="ORF">CALMAC_LOCUS17693</name>
</gene>
<feature type="domain" description="C2H2-type" evidence="9">
    <location>
        <begin position="597"/>
        <end position="624"/>
    </location>
</feature>
<dbReference type="Proteomes" id="UP000410492">
    <property type="component" value="Unassembled WGS sequence"/>
</dbReference>
<dbReference type="PANTHER" id="PTHR24406">
    <property type="entry name" value="TRANSCRIPTIONAL REPRESSOR CTCFL-RELATED"/>
    <property type="match status" value="1"/>
</dbReference>
<feature type="domain" description="C2H2-type" evidence="9">
    <location>
        <begin position="710"/>
        <end position="730"/>
    </location>
</feature>
<dbReference type="EMBL" id="CAACVG010012164">
    <property type="protein sequence ID" value="VEN59812.1"/>
    <property type="molecule type" value="Genomic_DNA"/>
</dbReference>
<organism evidence="10 11">
    <name type="scientific">Callosobruchus maculatus</name>
    <name type="common">Southern cowpea weevil</name>
    <name type="synonym">Pulse bruchid</name>
    <dbReference type="NCBI Taxonomy" id="64391"/>
    <lineage>
        <taxon>Eukaryota</taxon>
        <taxon>Metazoa</taxon>
        <taxon>Ecdysozoa</taxon>
        <taxon>Arthropoda</taxon>
        <taxon>Hexapoda</taxon>
        <taxon>Insecta</taxon>
        <taxon>Pterygota</taxon>
        <taxon>Neoptera</taxon>
        <taxon>Endopterygota</taxon>
        <taxon>Coleoptera</taxon>
        <taxon>Polyphaga</taxon>
        <taxon>Cucujiformia</taxon>
        <taxon>Chrysomeloidea</taxon>
        <taxon>Chrysomelidae</taxon>
        <taxon>Bruchinae</taxon>
        <taxon>Bruchini</taxon>
        <taxon>Callosobruchus</taxon>
    </lineage>
</organism>
<dbReference type="GO" id="GO:0003682">
    <property type="term" value="F:chromatin binding"/>
    <property type="evidence" value="ECO:0007669"/>
    <property type="project" value="UniProtKB-ARBA"/>
</dbReference>
<dbReference type="FunFam" id="3.30.160.60:FF:000690">
    <property type="entry name" value="Zinc finger protein 354C"/>
    <property type="match status" value="1"/>
</dbReference>
<protein>
    <recommendedName>
        <fullName evidence="9">C2H2-type domain-containing protein</fullName>
    </recommendedName>
</protein>
<dbReference type="InterPro" id="IPR036236">
    <property type="entry name" value="Znf_C2H2_sf"/>
</dbReference>
<evidence type="ECO:0000256" key="2">
    <source>
        <dbReference type="ARBA" id="ARBA00022723"/>
    </source>
</evidence>
<feature type="domain" description="C2H2-type" evidence="9">
    <location>
        <begin position="683"/>
        <end position="709"/>
    </location>
</feature>
<proteinExistence type="predicted"/>
<evidence type="ECO:0000256" key="4">
    <source>
        <dbReference type="ARBA" id="ARBA00022771"/>
    </source>
</evidence>
<keyword evidence="3" id="KW-0677">Repeat</keyword>
<reference evidence="10 11" key="1">
    <citation type="submission" date="2019-01" db="EMBL/GenBank/DDBJ databases">
        <authorList>
            <person name="Sayadi A."/>
        </authorList>
    </citation>
    <scope>NUCLEOTIDE SEQUENCE [LARGE SCALE GENOMIC DNA]</scope>
</reference>
<dbReference type="GO" id="GO:0040029">
    <property type="term" value="P:epigenetic regulation of gene expression"/>
    <property type="evidence" value="ECO:0007669"/>
    <property type="project" value="UniProtKB-ARBA"/>
</dbReference>
<evidence type="ECO:0000256" key="7">
    <source>
        <dbReference type="PROSITE-ProRule" id="PRU00042"/>
    </source>
</evidence>
<keyword evidence="5" id="KW-0862">Zinc</keyword>